<sequence>MNTSSPKVSPQPMPKWRAYLQLMRLHRPIGIYLVLWPTLWSLWLAAGGVPRWDLLVIFTVGVVLMRSAGCVINDYADRKVDGHVERTRSRPLVTGLVSPVEAAALFAVLSLASFLLVLQTNDLTVYLSVGGIALAFCYPFMKRYTQLPQVVLGAAFAWSVPMAFAAQTGELSSHIWLLYTAVLLWTVAYDTFYAMVDRDDDLKIGVKSSAILFGEQDKAITACLQMMTLIALLMVGTKFELGTFYYLSLAAAAGLMIYQQLLIRERQRDACFKAFLNNNWVGIVIFVGIVCDYQFR</sequence>
<evidence type="ECO:0000256" key="8">
    <source>
        <dbReference type="ARBA" id="ARBA00022692"/>
    </source>
</evidence>
<dbReference type="InterPro" id="IPR000537">
    <property type="entry name" value="UbiA_prenyltransferase"/>
</dbReference>
<evidence type="ECO:0000313" key="14">
    <source>
        <dbReference type="EMBL" id="ACR11549.1"/>
    </source>
</evidence>
<dbReference type="HAMAP" id="MF_01635">
    <property type="entry name" value="UbiA"/>
    <property type="match status" value="1"/>
</dbReference>
<evidence type="ECO:0000256" key="3">
    <source>
        <dbReference type="ARBA" id="ARBA00005985"/>
    </source>
</evidence>
<comment type="subcellular location">
    <subcellularLocation>
        <location evidence="12">Cell inner membrane</location>
        <topology evidence="12">Multi-pass membrane protein</topology>
    </subcellularLocation>
    <subcellularLocation>
        <location evidence="2">Membrane</location>
        <topology evidence="2">Multi-pass membrane protein</topology>
    </subcellularLocation>
</comment>
<dbReference type="FunFam" id="1.10.357.140:FF:000002">
    <property type="entry name" value="4-hydroxybenzoate octaprenyltransferase"/>
    <property type="match status" value="1"/>
</dbReference>
<dbReference type="NCBIfam" id="TIGR01474">
    <property type="entry name" value="ubiA_proteo"/>
    <property type="match status" value="1"/>
</dbReference>
<keyword evidence="9 12" id="KW-0460">Magnesium</keyword>
<evidence type="ECO:0000256" key="6">
    <source>
        <dbReference type="ARBA" id="ARBA00022679"/>
    </source>
</evidence>
<evidence type="ECO:0000256" key="2">
    <source>
        <dbReference type="ARBA" id="ARBA00004141"/>
    </source>
</evidence>
<name>C5BJS3_TERTT</name>
<dbReference type="InterPro" id="IPR039653">
    <property type="entry name" value="Prenyltransferase"/>
</dbReference>
<feature type="transmembrane region" description="Helical" evidence="12">
    <location>
        <begin position="150"/>
        <end position="169"/>
    </location>
</feature>
<keyword evidence="15" id="KW-1185">Reference proteome</keyword>
<dbReference type="STRING" id="377629.TERTU_4564"/>
<dbReference type="Gene3D" id="1.20.120.1780">
    <property type="entry name" value="UbiA prenyltransferase"/>
    <property type="match status" value="1"/>
</dbReference>
<evidence type="ECO:0000256" key="12">
    <source>
        <dbReference type="HAMAP-Rule" id="MF_01635"/>
    </source>
</evidence>
<dbReference type="Proteomes" id="UP000009080">
    <property type="component" value="Chromosome"/>
</dbReference>
<keyword evidence="6 12" id="KW-0808">Transferase</keyword>
<dbReference type="InterPro" id="IPR006370">
    <property type="entry name" value="HB_polyprenyltransferase-like"/>
</dbReference>
<feature type="transmembrane region" description="Helical" evidence="12">
    <location>
        <begin position="243"/>
        <end position="263"/>
    </location>
</feature>
<dbReference type="GO" id="GO:0006744">
    <property type="term" value="P:ubiquinone biosynthetic process"/>
    <property type="evidence" value="ECO:0007669"/>
    <property type="project" value="UniProtKB-UniRule"/>
</dbReference>
<dbReference type="EMBL" id="CP001614">
    <property type="protein sequence ID" value="ACR11549.1"/>
    <property type="molecule type" value="Genomic_DNA"/>
</dbReference>
<dbReference type="EC" id="2.5.1.39" evidence="12 13"/>
<dbReference type="CDD" id="cd13959">
    <property type="entry name" value="PT_UbiA_COQ2"/>
    <property type="match status" value="1"/>
</dbReference>
<dbReference type="UniPathway" id="UPA00232"/>
<keyword evidence="10 12" id="KW-1133">Transmembrane helix</keyword>
<keyword evidence="5 12" id="KW-0997">Cell inner membrane</keyword>
<dbReference type="FunFam" id="1.20.120.1780:FF:000001">
    <property type="entry name" value="4-hydroxybenzoate octaprenyltransferase"/>
    <property type="match status" value="1"/>
</dbReference>
<evidence type="ECO:0000256" key="10">
    <source>
        <dbReference type="ARBA" id="ARBA00022989"/>
    </source>
</evidence>
<organism evidence="14 15">
    <name type="scientific">Teredinibacter turnerae (strain ATCC 39867 / T7901)</name>
    <dbReference type="NCBI Taxonomy" id="377629"/>
    <lineage>
        <taxon>Bacteria</taxon>
        <taxon>Pseudomonadati</taxon>
        <taxon>Pseudomonadota</taxon>
        <taxon>Gammaproteobacteria</taxon>
        <taxon>Cellvibrionales</taxon>
        <taxon>Cellvibrionaceae</taxon>
        <taxon>Teredinibacter</taxon>
    </lineage>
</organism>
<evidence type="ECO:0000256" key="11">
    <source>
        <dbReference type="ARBA" id="ARBA00023136"/>
    </source>
</evidence>
<accession>C5BJS3</accession>
<feature type="transmembrane region" description="Helical" evidence="12">
    <location>
        <begin position="29"/>
        <end position="46"/>
    </location>
</feature>
<dbReference type="PANTHER" id="PTHR11048:SF28">
    <property type="entry name" value="4-HYDROXYBENZOATE POLYPRENYLTRANSFERASE, MITOCHONDRIAL"/>
    <property type="match status" value="1"/>
</dbReference>
<evidence type="ECO:0000256" key="9">
    <source>
        <dbReference type="ARBA" id="ARBA00022842"/>
    </source>
</evidence>
<evidence type="ECO:0000256" key="5">
    <source>
        <dbReference type="ARBA" id="ARBA00022519"/>
    </source>
</evidence>
<dbReference type="GO" id="GO:0005886">
    <property type="term" value="C:plasma membrane"/>
    <property type="evidence" value="ECO:0007669"/>
    <property type="project" value="UniProtKB-SubCell"/>
</dbReference>
<dbReference type="GO" id="GO:0008412">
    <property type="term" value="F:4-hydroxybenzoate polyprenyltransferase activity"/>
    <property type="evidence" value="ECO:0007669"/>
    <property type="project" value="UniProtKB-UniRule"/>
</dbReference>
<evidence type="ECO:0000256" key="1">
    <source>
        <dbReference type="ARBA" id="ARBA00001946"/>
    </source>
</evidence>
<comment type="pathway">
    <text evidence="12">Cofactor biosynthesis; ubiquinone biosynthesis.</text>
</comment>
<dbReference type="GeneID" id="58407755"/>
<feature type="transmembrane region" description="Helical" evidence="12">
    <location>
        <begin position="92"/>
        <end position="117"/>
    </location>
</feature>
<gene>
    <name evidence="12 14" type="primary">ubiA</name>
    <name evidence="14" type="ordered locus">TERTU_4564</name>
</gene>
<reference evidence="14 15" key="1">
    <citation type="journal article" date="2009" name="PLoS ONE">
        <title>The complete genome of Teredinibacter turnerae T7901: an intracellular endosymbiont of marine wood-boring bivalves (shipworms).</title>
        <authorList>
            <person name="Yang J.C."/>
            <person name="Madupu R."/>
            <person name="Durkin A.S."/>
            <person name="Ekborg N.A."/>
            <person name="Pedamallu C.S."/>
            <person name="Hostetler J.B."/>
            <person name="Radune D."/>
            <person name="Toms B.S."/>
            <person name="Henrissat B."/>
            <person name="Coutinho P.M."/>
            <person name="Schwarz S."/>
            <person name="Field L."/>
            <person name="Trindade-Silva A.E."/>
            <person name="Soares C.A.G."/>
            <person name="Elshahawi S."/>
            <person name="Hanora A."/>
            <person name="Schmidt E.W."/>
            <person name="Haygood M.G."/>
            <person name="Posfai J."/>
            <person name="Benner J."/>
            <person name="Madinger C."/>
            <person name="Nove J."/>
            <person name="Anton B."/>
            <person name="Chaudhary K."/>
            <person name="Foster J."/>
            <person name="Holman A."/>
            <person name="Kumar S."/>
            <person name="Lessard P.A."/>
            <person name="Luyten Y.A."/>
            <person name="Slatko B."/>
            <person name="Wood N."/>
            <person name="Wu B."/>
            <person name="Teplitski M."/>
            <person name="Mougous J.D."/>
            <person name="Ward N."/>
            <person name="Eisen J.A."/>
            <person name="Badger J.H."/>
            <person name="Distel D.L."/>
        </authorList>
    </citation>
    <scope>NUCLEOTIDE SEQUENCE [LARGE SCALE GENOMIC DNA]</scope>
    <source>
        <strain evidence="15">ATCC 39867 / T7901</strain>
    </source>
</reference>
<evidence type="ECO:0000313" key="15">
    <source>
        <dbReference type="Proteomes" id="UP000009080"/>
    </source>
</evidence>
<dbReference type="Pfam" id="PF01040">
    <property type="entry name" value="UbiA"/>
    <property type="match status" value="1"/>
</dbReference>
<feature type="transmembrane region" description="Helical" evidence="12">
    <location>
        <begin position="275"/>
        <end position="295"/>
    </location>
</feature>
<comment type="similarity">
    <text evidence="3 12">Belongs to the UbiA prenyltransferase family.</text>
</comment>
<protein>
    <recommendedName>
        <fullName evidence="12 13">4-hydroxybenzoate octaprenyltransferase</fullName>
        <ecNumber evidence="12 13">2.5.1.39</ecNumber>
    </recommendedName>
    <alternativeName>
        <fullName evidence="12">4-HB polyprenyltransferase</fullName>
    </alternativeName>
</protein>
<dbReference type="eggNOG" id="COG0382">
    <property type="taxonomic scope" value="Bacteria"/>
</dbReference>
<dbReference type="KEGG" id="ttu:TERTU_4564"/>
<evidence type="ECO:0000256" key="13">
    <source>
        <dbReference type="NCBIfam" id="TIGR01474"/>
    </source>
</evidence>
<feature type="transmembrane region" description="Helical" evidence="12">
    <location>
        <begin position="123"/>
        <end position="141"/>
    </location>
</feature>
<dbReference type="AlphaFoldDB" id="C5BJS3"/>
<dbReference type="InterPro" id="IPR044878">
    <property type="entry name" value="UbiA_sf"/>
</dbReference>
<dbReference type="OrthoDB" id="9782418at2"/>
<comment type="cofactor">
    <cofactor evidence="1 12">
        <name>Mg(2+)</name>
        <dbReference type="ChEBI" id="CHEBI:18420"/>
    </cofactor>
</comment>
<keyword evidence="11 12" id="KW-0472">Membrane</keyword>
<feature type="transmembrane region" description="Helical" evidence="12">
    <location>
        <begin position="175"/>
        <end position="196"/>
    </location>
</feature>
<evidence type="ECO:0000256" key="4">
    <source>
        <dbReference type="ARBA" id="ARBA00022475"/>
    </source>
</evidence>
<keyword evidence="8 12" id="KW-0812">Transmembrane</keyword>
<evidence type="ECO:0000256" key="7">
    <source>
        <dbReference type="ARBA" id="ARBA00022688"/>
    </source>
</evidence>
<comment type="catalytic activity">
    <reaction evidence="12">
        <text>all-trans-octaprenyl diphosphate + 4-hydroxybenzoate = 4-hydroxy-3-(all-trans-octaprenyl)benzoate + diphosphate</text>
        <dbReference type="Rhea" id="RHEA:27782"/>
        <dbReference type="ChEBI" id="CHEBI:1617"/>
        <dbReference type="ChEBI" id="CHEBI:17879"/>
        <dbReference type="ChEBI" id="CHEBI:33019"/>
        <dbReference type="ChEBI" id="CHEBI:57711"/>
        <dbReference type="EC" id="2.5.1.39"/>
    </reaction>
</comment>
<dbReference type="Gene3D" id="1.10.357.140">
    <property type="entry name" value="UbiA prenyltransferase"/>
    <property type="match status" value="1"/>
</dbReference>
<feature type="transmembrane region" description="Helical" evidence="12">
    <location>
        <begin position="217"/>
        <end position="237"/>
    </location>
</feature>
<dbReference type="HOGENOM" id="CLU_034879_1_0_6"/>
<dbReference type="PANTHER" id="PTHR11048">
    <property type="entry name" value="PRENYLTRANSFERASES"/>
    <property type="match status" value="1"/>
</dbReference>
<dbReference type="RefSeq" id="WP_015817661.1">
    <property type="nucleotide sequence ID" value="NC_012997.1"/>
</dbReference>
<comment type="function">
    <text evidence="12">Catalyzes the prenylation of para-hydroxybenzoate (PHB) with an all-trans polyprenyl group. Mediates the second step in the final reaction sequence of ubiquinone-8 (UQ-8) biosynthesis, which is the condensation of the polyisoprenoid side chain with PHB, generating the first membrane-bound Q intermediate 3-octaprenyl-4-hydroxybenzoate.</text>
</comment>
<proteinExistence type="inferred from homology"/>
<keyword evidence="4 12" id="KW-1003">Cell membrane</keyword>
<feature type="transmembrane region" description="Helical" evidence="12">
    <location>
        <begin position="52"/>
        <end position="72"/>
    </location>
</feature>
<keyword evidence="7 12" id="KW-0831">Ubiquinone biosynthesis</keyword>